<name>H2AYW5_KAZAF</name>
<evidence type="ECO:0000256" key="6">
    <source>
        <dbReference type="SAM" id="Phobius"/>
    </source>
</evidence>
<feature type="transmembrane region" description="Helical" evidence="6">
    <location>
        <begin position="306"/>
        <end position="327"/>
    </location>
</feature>
<evidence type="ECO:0000256" key="4">
    <source>
        <dbReference type="ARBA" id="ARBA00023136"/>
    </source>
</evidence>
<feature type="compositionally biased region" description="Polar residues" evidence="5">
    <location>
        <begin position="674"/>
        <end position="693"/>
    </location>
</feature>
<feature type="transmembrane region" description="Helical" evidence="6">
    <location>
        <begin position="261"/>
        <end position="280"/>
    </location>
</feature>
<keyword evidence="2 6" id="KW-0812">Transmembrane</keyword>
<proteinExistence type="predicted"/>
<gene>
    <name evidence="8" type="primary">KAFR0H01110</name>
    <name evidence="8" type="ORF">KAFR_0H01110</name>
</gene>
<keyword evidence="3 6" id="KW-1133">Transmembrane helix</keyword>
<dbReference type="eggNOG" id="KOG2513">
    <property type="taxonomic scope" value="Eukaryota"/>
</dbReference>
<dbReference type="OrthoDB" id="296386at2759"/>
<feature type="transmembrane region" description="Helical" evidence="6">
    <location>
        <begin position="164"/>
        <end position="181"/>
    </location>
</feature>
<dbReference type="AlphaFoldDB" id="H2AYW5"/>
<dbReference type="GO" id="GO:0016020">
    <property type="term" value="C:membrane"/>
    <property type="evidence" value="ECO:0007669"/>
    <property type="project" value="UniProtKB-SubCell"/>
</dbReference>
<dbReference type="GO" id="GO:0032541">
    <property type="term" value="C:cortical endoplasmic reticulum"/>
    <property type="evidence" value="ECO:0007669"/>
    <property type="project" value="TreeGrafter"/>
</dbReference>
<protein>
    <recommendedName>
        <fullName evidence="7">Anoctamin transmembrane domain-containing protein</fullName>
    </recommendedName>
</protein>
<evidence type="ECO:0000259" key="7">
    <source>
        <dbReference type="Pfam" id="PF04547"/>
    </source>
</evidence>
<dbReference type="EMBL" id="HE650828">
    <property type="protein sequence ID" value="CCF59521.1"/>
    <property type="molecule type" value="Genomic_DNA"/>
</dbReference>
<dbReference type="GO" id="GO:0005254">
    <property type="term" value="F:chloride channel activity"/>
    <property type="evidence" value="ECO:0007669"/>
    <property type="project" value="TreeGrafter"/>
</dbReference>
<dbReference type="GeneID" id="13887518"/>
<dbReference type="PANTHER" id="PTHR12308">
    <property type="entry name" value="ANOCTAMIN"/>
    <property type="match status" value="1"/>
</dbReference>
<feature type="transmembrane region" description="Helical" evidence="6">
    <location>
        <begin position="223"/>
        <end position="249"/>
    </location>
</feature>
<dbReference type="InterPro" id="IPR007632">
    <property type="entry name" value="Anoctamin"/>
</dbReference>
<feature type="region of interest" description="Disordered" evidence="5">
    <location>
        <begin position="850"/>
        <end position="893"/>
    </location>
</feature>
<dbReference type="Proteomes" id="UP000005220">
    <property type="component" value="Chromosome 8"/>
</dbReference>
<evidence type="ECO:0000256" key="3">
    <source>
        <dbReference type="ARBA" id="ARBA00022989"/>
    </source>
</evidence>
<dbReference type="HOGENOM" id="CLU_014462_0_0_1"/>
<feature type="domain" description="Anoctamin transmembrane" evidence="7">
    <location>
        <begin position="127"/>
        <end position="600"/>
    </location>
</feature>
<evidence type="ECO:0000256" key="5">
    <source>
        <dbReference type="SAM" id="MobiDB-lite"/>
    </source>
</evidence>
<organism evidence="8 9">
    <name type="scientific">Kazachstania africana (strain ATCC 22294 / BCRC 22015 / CBS 2517 / CECT 1963 / NBRC 1671 / NRRL Y-8276)</name>
    <name type="common">Yeast</name>
    <name type="synonym">Kluyveromyces africanus</name>
    <dbReference type="NCBI Taxonomy" id="1071382"/>
    <lineage>
        <taxon>Eukaryota</taxon>
        <taxon>Fungi</taxon>
        <taxon>Dikarya</taxon>
        <taxon>Ascomycota</taxon>
        <taxon>Saccharomycotina</taxon>
        <taxon>Saccharomycetes</taxon>
        <taxon>Saccharomycetales</taxon>
        <taxon>Saccharomycetaceae</taxon>
        <taxon>Kazachstania</taxon>
    </lineage>
</organism>
<evidence type="ECO:0000256" key="1">
    <source>
        <dbReference type="ARBA" id="ARBA00004141"/>
    </source>
</evidence>
<accession>H2AYW5</accession>
<keyword evidence="9" id="KW-1185">Reference proteome</keyword>
<comment type="subcellular location">
    <subcellularLocation>
        <location evidence="1">Membrane</location>
        <topology evidence="1">Multi-pass membrane protein</topology>
    </subcellularLocation>
</comment>
<evidence type="ECO:0000313" key="9">
    <source>
        <dbReference type="Proteomes" id="UP000005220"/>
    </source>
</evidence>
<dbReference type="KEGG" id="kaf:KAFR_0H01110"/>
<dbReference type="InterPro" id="IPR049452">
    <property type="entry name" value="Anoctamin_TM"/>
</dbReference>
<feature type="transmembrane region" description="Helical" evidence="6">
    <location>
        <begin position="452"/>
        <end position="475"/>
    </location>
</feature>
<feature type="region of interest" description="Disordered" evidence="5">
    <location>
        <begin position="660"/>
        <end position="706"/>
    </location>
</feature>
<keyword evidence="4 6" id="KW-0472">Membrane</keyword>
<evidence type="ECO:0000256" key="2">
    <source>
        <dbReference type="ARBA" id="ARBA00022692"/>
    </source>
</evidence>
<sequence length="893" mass="101842">MSKIETLAELDPNYVVSFQYSKNNLAQLLAEFSVRGLNVVTRPGHDSSTVYAFTRLDVNTEDEQAQDIYSISHDLNFIESVTPLYDMKTRKMINALFKTLEWKKGIKLPSEHDLIHLAQLTGNARQSLYFAYCVTYIKALLPLALCGIAVRFLALTSSWEFNSFYNICLFCWSIAFTSTWINKKKKRYAQEFGKVRAASYLFKSPERSAKYSSHDKVILKKCCFLPIALCFASALIAFQLFCFGIEIFITQLYSGRFSMVLALFPSLLLTVFTQALTMLYDKVFIGNFIKWENGPFPASSRMEKNFILNFLVSYMPLFITLFIYLPFGHKFGPKWKEGLMQRFDNHHIPVMKSNFVIDTHRYKTQMFYFTFTNQLVVLALDNILPIVMERVMDILKGTRKPESESSVVTATVEKDFPKEIKYWQKIKSFHVGQWGSFDVDDNMRKFVIQFGYVNMFSVIWPLAPLLCLMFSFIMLKADLWRALEQCRPVSLPSDLDYEEIYEEEDQKLKTTTSSWDVILEILTCAGATVAATLTFMYSKCYLPNVGYETEFEKRDDWYMHSPISTSWSSILLFAIVAEHSVVMTYLVTSKVVLASQDNIRKGKVASGKLLAPQSVDLLPVQKETNKFMGETEKEMRRRSTHISTTSDKKSIEEMIFPNRSRENENVPSPFPKLETSTYGQDATSKIQGESTNTRLRHSRKATEESRKNYDQFPDFEVVEPLRNDTAVDTTAGATLPNFIPISSNFELRDATNLNTRGYTPRTYQHNYSNVPNASIVGSAIDGKADGIEHMQYASGKHFATTSNQTNAPMAATAAAAALSTNPEEMLTHAASRKASTHSSHEPMMKEIVNNRSQFGRPQSHYEDNDYNNMERAPEGGKVKSKGFFSKIKKVAAK</sequence>
<dbReference type="PANTHER" id="PTHR12308:SF73">
    <property type="entry name" value="ANOCTAMIN"/>
    <property type="match status" value="1"/>
</dbReference>
<feature type="transmembrane region" description="Helical" evidence="6">
    <location>
        <begin position="129"/>
        <end position="152"/>
    </location>
</feature>
<dbReference type="InParanoid" id="H2AYW5"/>
<evidence type="ECO:0000313" key="8">
    <source>
        <dbReference type="EMBL" id="CCF59521.1"/>
    </source>
</evidence>
<dbReference type="RefSeq" id="XP_003958656.1">
    <property type="nucleotide sequence ID" value="XM_003958607.1"/>
</dbReference>
<reference evidence="8 9" key="1">
    <citation type="journal article" date="2011" name="Proc. Natl. Acad. Sci. U.S.A.">
        <title>Evolutionary erosion of yeast sex chromosomes by mating-type switching accidents.</title>
        <authorList>
            <person name="Gordon J.L."/>
            <person name="Armisen D."/>
            <person name="Proux-Wera E."/>
            <person name="Oheigeartaigh S.S."/>
            <person name="Byrne K.P."/>
            <person name="Wolfe K.H."/>
        </authorList>
    </citation>
    <scope>NUCLEOTIDE SEQUENCE [LARGE SCALE GENOMIC DNA]</scope>
    <source>
        <strain evidence="9">ATCC 22294 / BCRC 22015 / CBS 2517 / CECT 1963 / NBRC 1671 / NRRL Y-8276</strain>
    </source>
</reference>
<dbReference type="Pfam" id="PF04547">
    <property type="entry name" value="Anoctamin"/>
    <property type="match status" value="1"/>
</dbReference>